<comment type="caution">
    <text evidence="3">The sequence shown here is derived from an EMBL/GenBank/DDBJ whole genome shotgun (WGS) entry which is preliminary data.</text>
</comment>
<evidence type="ECO:0000256" key="1">
    <source>
        <dbReference type="SAM" id="Coils"/>
    </source>
</evidence>
<evidence type="ECO:0000313" key="4">
    <source>
        <dbReference type="Proteomes" id="UP001215151"/>
    </source>
</evidence>
<evidence type="ECO:0000256" key="2">
    <source>
        <dbReference type="SAM" id="MobiDB-lite"/>
    </source>
</evidence>
<keyword evidence="4" id="KW-1185">Reference proteome</keyword>
<organism evidence="3 4">
    <name type="scientific">Trametes cubensis</name>
    <dbReference type="NCBI Taxonomy" id="1111947"/>
    <lineage>
        <taxon>Eukaryota</taxon>
        <taxon>Fungi</taxon>
        <taxon>Dikarya</taxon>
        <taxon>Basidiomycota</taxon>
        <taxon>Agaricomycotina</taxon>
        <taxon>Agaricomycetes</taxon>
        <taxon>Polyporales</taxon>
        <taxon>Polyporaceae</taxon>
        <taxon>Trametes</taxon>
    </lineage>
</organism>
<name>A0AAD7X671_9APHY</name>
<feature type="region of interest" description="Disordered" evidence="2">
    <location>
        <begin position="383"/>
        <end position="433"/>
    </location>
</feature>
<sequence length="433" mass="48162">MDSVSADPQLTSEFVKFLTAQLKECREELQKANQASQTLRATNTVYLENLTLKRQLEAAKSSGSNEARVDMPSEDSETIAFLQTKVAELKEELATTRLKAQADSQDAAAWRARSNATMPETSQELHNLQKRIAVKKLVETMRKELESIFHKVPPDSVVDSRVEYPKFRKFMQELAGSDTHQNVLAPESRVVYGRPKLQLLSEAARGACDGVFAFFGPLLRWCEGSSHNALLFGPQYHYALNGGSADGNSWTETTEWTSLVGKRYEIFDTDPSGEKLVYVGTFLIHAGPKSCSIEDLNEAHDSAMVRALASRTFTSETKSQRGKAKTYLPALGEIYKEGLGRFHILGLQRVGFNDKFFDILRKAYHKRDKARASVRCRSETVASIDWDSPSSQESEAIGALGKHAREEEDEDAGDGAGPSKLPRSGENDEWNLS</sequence>
<proteinExistence type="predicted"/>
<keyword evidence="1" id="KW-0175">Coiled coil</keyword>
<accession>A0AAD7X671</accession>
<dbReference type="EMBL" id="JAPEVG010000573">
    <property type="protein sequence ID" value="KAJ8457335.1"/>
    <property type="molecule type" value="Genomic_DNA"/>
</dbReference>
<gene>
    <name evidence="3" type="ORF">ONZ51_g11595</name>
</gene>
<protein>
    <submittedName>
        <fullName evidence="3">Uncharacterized protein</fullName>
    </submittedName>
</protein>
<evidence type="ECO:0000313" key="3">
    <source>
        <dbReference type="EMBL" id="KAJ8457335.1"/>
    </source>
</evidence>
<reference evidence="3" key="1">
    <citation type="submission" date="2022-11" db="EMBL/GenBank/DDBJ databases">
        <title>Genome Sequence of Cubamyces cubensis.</title>
        <authorList>
            <person name="Buettner E."/>
        </authorList>
    </citation>
    <scope>NUCLEOTIDE SEQUENCE</scope>
    <source>
        <strain evidence="3">MPL-01</strain>
    </source>
</reference>
<dbReference type="AlphaFoldDB" id="A0AAD7X671"/>
<feature type="coiled-coil region" evidence="1">
    <location>
        <begin position="15"/>
        <end position="42"/>
    </location>
</feature>
<dbReference type="Proteomes" id="UP001215151">
    <property type="component" value="Unassembled WGS sequence"/>
</dbReference>